<dbReference type="SUPFAM" id="SSF53756">
    <property type="entry name" value="UDP-Glycosyltransferase/glycogen phosphorylase"/>
    <property type="match status" value="1"/>
</dbReference>
<dbReference type="Gene3D" id="3.40.50.2000">
    <property type="entry name" value="Glycogen Phosphorylase B"/>
    <property type="match status" value="1"/>
</dbReference>
<keyword evidence="1" id="KW-0808">Transferase</keyword>
<evidence type="ECO:0000256" key="1">
    <source>
        <dbReference type="ARBA" id="ARBA00022679"/>
    </source>
</evidence>
<evidence type="ECO:0008006" key="4">
    <source>
        <dbReference type="Google" id="ProtNLM"/>
    </source>
</evidence>
<sequence length="369" mass="43065">MTKKLHVICFDVPFPADYGGVMDVFCKIKELAKSRTEIYLHVFQYGRNEQSILNQYCSEVHYYKRHTSVFRAMGYLPYIVQSRSSHQLIKNLKRIDAPILFEGLHTTLILRTKLFKDRKLLVRTHNIEHQYYKQLAANESNLLKKSYYWIEALRLRYYEKVLKHCDHILPLSIVEAAYFQKKYGGKVTYLATFHPNKNVHELSKKGYFALFHGNLTVTDNMKSAHLLIDVFKSIHYPLVIAGQSTDKKLLSRIKQYKNISFISIQDDDQLLELFHRAQVNVLFSFNNSGVKLKLINALFQSRYVIANSKVTEGSGLEPLCITANNKKEITNELLKIMDKDFSEKQITLRKEILRAYNNESNVKTLLDLL</sequence>
<comment type="caution">
    <text evidence="2">The sequence shown here is derived from an EMBL/GenBank/DDBJ whole genome shotgun (WGS) entry which is preliminary data.</text>
</comment>
<evidence type="ECO:0000313" key="3">
    <source>
        <dbReference type="Proteomes" id="UP001474120"/>
    </source>
</evidence>
<evidence type="ECO:0000313" key="2">
    <source>
        <dbReference type="EMBL" id="MEL4456987.1"/>
    </source>
</evidence>
<name>A0ABU9L5H9_9FLAO</name>
<dbReference type="EMBL" id="JBCDNA010000003">
    <property type="protein sequence ID" value="MEL4456987.1"/>
    <property type="molecule type" value="Genomic_DNA"/>
</dbReference>
<dbReference type="RefSeq" id="WP_342161151.1">
    <property type="nucleotide sequence ID" value="NZ_JBCDNA010000003.1"/>
</dbReference>
<protein>
    <recommendedName>
        <fullName evidence="4">Mannosyltransferase</fullName>
    </recommendedName>
</protein>
<dbReference type="PANTHER" id="PTHR46401:SF2">
    <property type="entry name" value="GLYCOSYLTRANSFERASE WBBK-RELATED"/>
    <property type="match status" value="1"/>
</dbReference>
<accession>A0ABU9L5H9</accession>
<gene>
    <name evidence="2" type="ORF">AABB81_13845</name>
</gene>
<dbReference type="PANTHER" id="PTHR46401">
    <property type="entry name" value="GLYCOSYLTRANSFERASE WBBK-RELATED"/>
    <property type="match status" value="1"/>
</dbReference>
<dbReference type="Proteomes" id="UP001474120">
    <property type="component" value="Unassembled WGS sequence"/>
</dbReference>
<keyword evidence="3" id="KW-1185">Reference proteome</keyword>
<organism evidence="2 3">
    <name type="scientific">Lutimonas vermicola</name>
    <dbReference type="NCBI Taxonomy" id="414288"/>
    <lineage>
        <taxon>Bacteria</taxon>
        <taxon>Pseudomonadati</taxon>
        <taxon>Bacteroidota</taxon>
        <taxon>Flavobacteriia</taxon>
        <taxon>Flavobacteriales</taxon>
        <taxon>Flavobacteriaceae</taxon>
        <taxon>Lutimonas</taxon>
    </lineage>
</organism>
<reference evidence="2 3" key="1">
    <citation type="submission" date="2024-04" db="EMBL/GenBank/DDBJ databases">
        <title>whole genome sequencing of Lutimonas vermicola strain IMCC1616.</title>
        <authorList>
            <person name="Bae S.S."/>
        </authorList>
    </citation>
    <scope>NUCLEOTIDE SEQUENCE [LARGE SCALE GENOMIC DNA]</scope>
    <source>
        <strain evidence="2 3">IMCC1616</strain>
    </source>
</reference>
<proteinExistence type="predicted"/>